<protein>
    <submittedName>
        <fullName evidence="1">Terpene synthase</fullName>
    </submittedName>
</protein>
<evidence type="ECO:0000313" key="1">
    <source>
        <dbReference type="EMBL" id="NGM15814.1"/>
    </source>
</evidence>
<sequence length="296" mass="32608">MGDALTVEEQARVCALAVTLDRDLHEVVTRHQNLFAARPFDAALISGIAMSVAFTAPEYAGDQLRLTARTVLWVFAADWQFDHLAQTDDDVQALVASCVTAANGDPCVDGGHPLALLLAEIRNELVPAPAFAAMGPIWRDEIGRMVAAMAQEWRWKTAHQAPPASRRTALTLDQYLANADNAAVVLVSVTHWAHLGDQDCLDHIDDLKAASREVQRAIRLINDLGTSKRDLQWGDLNALMLVCRTEVTARLNAVIQSCHELIEPLEKTCPRQAAFLRRQISFTAGFYQVSDFWGSL</sequence>
<keyword evidence="2" id="KW-1185">Reference proteome</keyword>
<dbReference type="EMBL" id="SAIY01000011">
    <property type="protein sequence ID" value="NGM15814.1"/>
    <property type="molecule type" value="Genomic_DNA"/>
</dbReference>
<name>A0A6M1LCH1_9ACTN</name>
<gene>
    <name evidence="1" type="ORF">ENC19_25860</name>
</gene>
<comment type="caution">
    <text evidence="1">The sequence shown here is derived from an EMBL/GenBank/DDBJ whole genome shotgun (WGS) entry which is preliminary data.</text>
</comment>
<dbReference type="Pfam" id="PF19086">
    <property type="entry name" value="Terpene_syn_C_2"/>
    <property type="match status" value="1"/>
</dbReference>
<accession>A0A6M1LCH1</accession>
<proteinExistence type="predicted"/>
<organism evidence="1 2">
    <name type="scientific">Verrucosispora sioxanthis</name>
    <dbReference type="NCBI Taxonomy" id="2499994"/>
    <lineage>
        <taxon>Bacteria</taxon>
        <taxon>Bacillati</taxon>
        <taxon>Actinomycetota</taxon>
        <taxon>Actinomycetes</taxon>
        <taxon>Micromonosporales</taxon>
        <taxon>Micromonosporaceae</taxon>
        <taxon>Micromonospora</taxon>
    </lineage>
</organism>
<reference evidence="1 2" key="1">
    <citation type="submission" date="2020-02" db="EMBL/GenBank/DDBJ databases">
        <title>Draft Genome Sequence of Verrucosispora sp. Strain CWR15, Isolated from Gulf of Mexico Sponge.</title>
        <authorList>
            <person name="Kennedy S.J."/>
            <person name="Cella E."/>
            <person name="Azarian T."/>
            <person name="Baker B.J."/>
            <person name="Shaw L.N."/>
        </authorList>
    </citation>
    <scope>NUCLEOTIDE SEQUENCE [LARGE SCALE GENOMIC DNA]</scope>
    <source>
        <strain evidence="1 2">CWR15</strain>
    </source>
</reference>
<dbReference type="SUPFAM" id="SSF48576">
    <property type="entry name" value="Terpenoid synthases"/>
    <property type="match status" value="1"/>
</dbReference>
<dbReference type="Proteomes" id="UP000478148">
    <property type="component" value="Unassembled WGS sequence"/>
</dbReference>
<dbReference type="AlphaFoldDB" id="A0A6M1LCH1"/>
<dbReference type="InterPro" id="IPR008949">
    <property type="entry name" value="Isoprenoid_synthase_dom_sf"/>
</dbReference>
<dbReference type="Gene3D" id="1.10.600.10">
    <property type="entry name" value="Farnesyl Diphosphate Synthase"/>
    <property type="match status" value="1"/>
</dbReference>
<evidence type="ECO:0000313" key="2">
    <source>
        <dbReference type="Proteomes" id="UP000478148"/>
    </source>
</evidence>
<dbReference type="RefSeq" id="WP_164449654.1">
    <property type="nucleotide sequence ID" value="NZ_SAIY01000011.1"/>
</dbReference>